<comment type="caution">
    <text evidence="1">The sequence shown here is derived from an EMBL/GenBank/DDBJ whole genome shotgun (WGS) entry which is preliminary data.</text>
</comment>
<sequence>SDRKRSLNPPEQACLRRQCCDSEQDLEIGSEDGLEEGLVSHQAAATNINPLQQAPPQPTTSPPITLPTPDASTFQAMMTSMLTSPMFLQQIATCILRLAGHTGRVKYSRSLDMASYSIKLTLSDAARKFLSDNKLNLVLGKAVGSVDRPTYRTAWHVLTPAELAQTLELSWTVNYTGSFTTETRFDPFTKYTTHSNDIPVVTGHNYNVTNYGTMIEDPNDPPSQGSSSFTFLNDMGCKQLYRPVLKTPAPCMPGAPANSQGTPFWLGNPVMKNGAVIATPVEKVMVWFGQYVAGAAILEEDRTLAVEFDLTEIRSGSAEVADDLSAWNNLSPNAKKVDVVPVL</sequence>
<dbReference type="AlphaFoldDB" id="A0A8J4CQQ7"/>
<dbReference type="Proteomes" id="UP000747110">
    <property type="component" value="Unassembled WGS sequence"/>
</dbReference>
<gene>
    <name evidence="1" type="ORF">Vretifemale_14175</name>
</gene>
<organism evidence="1 2">
    <name type="scientific">Volvox reticuliferus</name>
    <dbReference type="NCBI Taxonomy" id="1737510"/>
    <lineage>
        <taxon>Eukaryota</taxon>
        <taxon>Viridiplantae</taxon>
        <taxon>Chlorophyta</taxon>
        <taxon>core chlorophytes</taxon>
        <taxon>Chlorophyceae</taxon>
        <taxon>CS clade</taxon>
        <taxon>Chlamydomonadales</taxon>
        <taxon>Volvocaceae</taxon>
        <taxon>Volvox</taxon>
    </lineage>
</organism>
<protein>
    <submittedName>
        <fullName evidence="1">Uncharacterized protein</fullName>
    </submittedName>
</protein>
<accession>A0A8J4CQQ7</accession>
<reference evidence="1" key="1">
    <citation type="journal article" date="2021" name="Proc. Natl. Acad. Sci. U.S.A.">
        <title>Three genomes in the algal genus Volvox reveal the fate of a haploid sex-determining region after a transition to homothallism.</title>
        <authorList>
            <person name="Yamamoto K."/>
            <person name="Hamaji T."/>
            <person name="Kawai-Toyooka H."/>
            <person name="Matsuzaki R."/>
            <person name="Takahashi F."/>
            <person name="Nishimura Y."/>
            <person name="Kawachi M."/>
            <person name="Noguchi H."/>
            <person name="Minakuchi Y."/>
            <person name="Umen J.G."/>
            <person name="Toyoda A."/>
            <person name="Nozaki H."/>
        </authorList>
    </citation>
    <scope>NUCLEOTIDE SEQUENCE</scope>
    <source>
        <strain evidence="1">NIES-3786</strain>
    </source>
</reference>
<name>A0A8J4CQQ7_9CHLO</name>
<feature type="non-terminal residue" evidence="1">
    <location>
        <position position="1"/>
    </location>
</feature>
<evidence type="ECO:0000313" key="2">
    <source>
        <dbReference type="Proteomes" id="UP000747110"/>
    </source>
</evidence>
<keyword evidence="2" id="KW-1185">Reference proteome</keyword>
<evidence type="ECO:0000313" key="1">
    <source>
        <dbReference type="EMBL" id="GIL85640.1"/>
    </source>
</evidence>
<proteinExistence type="predicted"/>
<dbReference type="EMBL" id="BNCP01000033">
    <property type="protein sequence ID" value="GIL85640.1"/>
    <property type="molecule type" value="Genomic_DNA"/>
</dbReference>
<dbReference type="OrthoDB" id="553822at2759"/>